<dbReference type="RefSeq" id="WP_311701175.1">
    <property type="nucleotide sequence ID" value="NZ_JAVREY010000127.1"/>
</dbReference>
<gene>
    <name evidence="1" type="ORF">RM764_43650</name>
</gene>
<organism evidence="1 2">
    <name type="scientific">Streptomyces gibsoniae</name>
    <dbReference type="NCBI Taxonomy" id="3075529"/>
    <lineage>
        <taxon>Bacteria</taxon>
        <taxon>Bacillati</taxon>
        <taxon>Actinomycetota</taxon>
        <taxon>Actinomycetes</taxon>
        <taxon>Kitasatosporales</taxon>
        <taxon>Streptomycetaceae</taxon>
        <taxon>Streptomyces</taxon>
    </lineage>
</organism>
<proteinExistence type="predicted"/>
<sequence length="439" mass="48483">MAQERELDYLVTADPYDSLRTLPRLRSEDCETRTMLLTIDLRDGGRAYDVMAWGDALPFDGNAPLRGVIQRSREEIASAVGLLLRTWLEKVIRHRRPGTSGYTFNGSPATDLGMDAARAALSDIGLDLARSGHALFEFLFSRGDAGLSRLREAICAALRAGPQIVTITSNDLFVPWGMLYLPPDPTTRLPQRSAAWDWSGFLGYTHLIEHTLGYVENYHPLIEHGTERPQAGLQFDLRMQDGHAPGTGPIGAVRAVVETHADISERSCKQDLGEALSDPLVRDHILVFGAHGCGERQDQRGTTQSQLTLTDGEAICSSDLEYWRAARQERLPDPLCFMMVCEGGRTRTFVHEGLGRPLFDLGVGCLIGPEIEIPKTFGSLYTCRFFEEFFKGERAAPVARSLTREFLTKHASPLGLVFTLLRGIDNRLVDASAAGKEPA</sequence>
<evidence type="ECO:0008006" key="3">
    <source>
        <dbReference type="Google" id="ProtNLM"/>
    </source>
</evidence>
<comment type="caution">
    <text evidence="1">The sequence shown here is derived from an EMBL/GenBank/DDBJ whole genome shotgun (WGS) entry which is preliminary data.</text>
</comment>
<dbReference type="Proteomes" id="UP001183809">
    <property type="component" value="Unassembled WGS sequence"/>
</dbReference>
<name>A0ABU2U956_9ACTN</name>
<keyword evidence="2" id="KW-1185">Reference proteome</keyword>
<reference evidence="2" key="1">
    <citation type="submission" date="2023-07" db="EMBL/GenBank/DDBJ databases">
        <title>30 novel species of actinomycetes from the DSMZ collection.</title>
        <authorList>
            <person name="Nouioui I."/>
        </authorList>
    </citation>
    <scope>NUCLEOTIDE SEQUENCE [LARGE SCALE GENOMIC DNA]</scope>
    <source>
        <strain evidence="2">DSM 41699</strain>
    </source>
</reference>
<evidence type="ECO:0000313" key="1">
    <source>
        <dbReference type="EMBL" id="MDT0469751.1"/>
    </source>
</evidence>
<dbReference type="EMBL" id="JAVREY010000127">
    <property type="protein sequence ID" value="MDT0469751.1"/>
    <property type="molecule type" value="Genomic_DNA"/>
</dbReference>
<protein>
    <recommendedName>
        <fullName evidence="3">CHAT domain-containing protein</fullName>
    </recommendedName>
</protein>
<evidence type="ECO:0000313" key="2">
    <source>
        <dbReference type="Proteomes" id="UP001183809"/>
    </source>
</evidence>
<accession>A0ABU2U956</accession>